<dbReference type="EMBL" id="AFWH01000018">
    <property type="protein sequence ID" value="EGU51366.1"/>
    <property type="molecule type" value="Genomic_DNA"/>
</dbReference>
<keyword evidence="5" id="KW-1185">Reference proteome</keyword>
<reference evidence="2 5" key="1">
    <citation type="submission" date="2009-10" db="EMBL/GenBank/DDBJ databases">
        <authorList>
            <consortium name="Los Alamos National Laboratory (LANL)"/>
            <consortium name="National Microbial Pathogen Data Resource (NMPDR)"/>
            <person name="Munk A.C."/>
            <person name="Chertkov O."/>
            <person name="Tapia R."/>
            <person name="Green L."/>
            <person name="Rogers Y."/>
            <person name="Detter J.C."/>
            <person name="Bruce D."/>
            <person name="Brettin T.S."/>
            <person name="Colwell R.R."/>
            <person name="Huq A."/>
            <person name="Grim C.J."/>
            <person name="Hasan N.A."/>
            <person name="Bartels D."/>
            <person name="Vonstein V."/>
        </authorList>
    </citation>
    <scope>NUCLEOTIDE SEQUENCE [LARGE SCALE GENOMIC DNA]</scope>
    <source>
        <strain evidence="2 5">CIP 102891</strain>
    </source>
</reference>
<protein>
    <recommendedName>
        <fullName evidence="6">Fimbrial protein</fullName>
    </recommendedName>
</protein>
<name>C9QEW0_VIBOR</name>
<feature type="chain" id="PRO_5003000812" description="Fimbrial protein" evidence="1">
    <location>
        <begin position="23"/>
        <end position="331"/>
    </location>
</feature>
<reference evidence="3 4" key="3">
    <citation type="journal article" date="2012" name="Int. J. Syst. Evol. Microbiol.">
        <title>Vibrio caribbeanicus sp. nov., isolated from the marine sponge Scleritoderma cyanea.</title>
        <authorList>
            <person name="Hoffmann M."/>
            <person name="Monday S.R."/>
            <person name="Allard M.W."/>
            <person name="Strain E.A."/>
            <person name="Whittaker P."/>
            <person name="Naum M."/>
            <person name="McCarthy P.J."/>
            <person name="Lopez J.V."/>
            <person name="Fischer M."/>
            <person name="Brown E.W."/>
        </authorList>
    </citation>
    <scope>NUCLEOTIDE SEQUENCE [LARGE SCALE GENOMIC DNA]</scope>
    <source>
        <strain evidence="3">CIP 102891</strain>
        <strain evidence="4">CIP 102891 / ATCC 33934</strain>
    </source>
</reference>
<evidence type="ECO:0000256" key="1">
    <source>
        <dbReference type="SAM" id="SignalP"/>
    </source>
</evidence>
<accession>C9QEW0</accession>
<reference evidence="3" key="2">
    <citation type="submission" date="2011-08" db="EMBL/GenBank/DDBJ databases">
        <authorList>
            <person name="Hoffman M."/>
            <person name="Strain E.A."/>
            <person name="Brown E."/>
            <person name="Allard M.W."/>
        </authorList>
    </citation>
    <scope>NUCLEOTIDE SEQUENCE</scope>
    <source>
        <strain evidence="3">CIP 102891</strain>
    </source>
</reference>
<proteinExistence type="predicted"/>
<evidence type="ECO:0000313" key="3">
    <source>
        <dbReference type="EMBL" id="EGU51366.1"/>
    </source>
</evidence>
<comment type="caution">
    <text evidence="3">The sequence shown here is derived from an EMBL/GenBank/DDBJ whole genome shotgun (WGS) entry which is preliminary data.</text>
</comment>
<evidence type="ECO:0008006" key="6">
    <source>
        <dbReference type="Google" id="ProtNLM"/>
    </source>
</evidence>
<evidence type="ECO:0000313" key="5">
    <source>
        <dbReference type="Proteomes" id="UP000003515"/>
    </source>
</evidence>
<dbReference type="EMBL" id="ACZV01000004">
    <property type="protein sequence ID" value="EEX94669.1"/>
    <property type="molecule type" value="Genomic_DNA"/>
</dbReference>
<dbReference type="Proteomes" id="UP000002817">
    <property type="component" value="Unassembled WGS sequence"/>
</dbReference>
<dbReference type="Proteomes" id="UP000003515">
    <property type="component" value="Unassembled WGS sequence"/>
</dbReference>
<dbReference type="AlphaFoldDB" id="C9QEW0"/>
<evidence type="ECO:0000313" key="2">
    <source>
        <dbReference type="EMBL" id="EEX94669.1"/>
    </source>
</evidence>
<feature type="signal peptide" evidence="1">
    <location>
        <begin position="1"/>
        <end position="22"/>
    </location>
</feature>
<sequence length="331" mass="36029">MTNQFSTILFLPLLLLSNNVFALNRGECTFLNQKLTYTGVDLPSSNDIYKNGDILGQLILSTDYSCKTQSFTNNDVVLQAGTRGASGSFIGDNRYRSNVEGIELESLRAVGGVAGSNNEVIFHQFKTPEYGHEEIVNGTFNSPIFNVIKSGEIPYSNSVALNLATSYNLASFIYNTGGSPYISPSSVPNSQPIPVYNASCNITHPTNVEVPALIPNVRNEVSSYFNVVLNCADKSVMQNNVQLTVNPVMTTGVSLSVDKTSLLHNSGGQIILMHIFNSVGAETQMSFSTMYQFSNSSQGNSFTIPMRAKFLLGSTGYGNFSFQTQLSVRYN</sequence>
<dbReference type="PATRIC" id="fig|675816.5.peg.1538"/>
<gene>
    <name evidence="2" type="ORF">VIA_001829</name>
    <name evidence="3" type="ORF">VIOR3934_20876</name>
</gene>
<organism evidence="3 4">
    <name type="scientific">Vibrio orientalis CIP 102891 = ATCC 33934</name>
    <dbReference type="NCBI Taxonomy" id="675816"/>
    <lineage>
        <taxon>Bacteria</taxon>
        <taxon>Pseudomonadati</taxon>
        <taxon>Pseudomonadota</taxon>
        <taxon>Gammaproteobacteria</taxon>
        <taxon>Vibrionales</taxon>
        <taxon>Vibrionaceae</taxon>
        <taxon>Vibrio</taxon>
        <taxon>Vibrio oreintalis group</taxon>
    </lineage>
</organism>
<evidence type="ECO:0000313" key="4">
    <source>
        <dbReference type="Proteomes" id="UP000002817"/>
    </source>
</evidence>
<keyword evidence="1" id="KW-0732">Signal</keyword>
<dbReference type="OrthoDB" id="9921463at2"/>